<accession>A0ABU6S9P0</accession>
<evidence type="ECO:0000313" key="2">
    <source>
        <dbReference type="EMBL" id="MED6132753.1"/>
    </source>
</evidence>
<keyword evidence="3" id="KW-1185">Reference proteome</keyword>
<evidence type="ECO:0000256" key="1">
    <source>
        <dbReference type="SAM" id="MobiDB-lite"/>
    </source>
</evidence>
<dbReference type="EMBL" id="JASCZI010060487">
    <property type="protein sequence ID" value="MED6132753.1"/>
    <property type="molecule type" value="Genomic_DNA"/>
</dbReference>
<sequence length="81" mass="9007">MDESQLLNANKFLLDSIETSLLFSGVGSTVGSTPPRRSRGASSSKGARKIMKPRFKVTRDMDLNRVDTILFNYLFSDGHAR</sequence>
<proteinExistence type="predicted"/>
<dbReference type="Proteomes" id="UP001341840">
    <property type="component" value="Unassembled WGS sequence"/>
</dbReference>
<name>A0ABU6S9P0_9FABA</name>
<organism evidence="2 3">
    <name type="scientific">Stylosanthes scabra</name>
    <dbReference type="NCBI Taxonomy" id="79078"/>
    <lineage>
        <taxon>Eukaryota</taxon>
        <taxon>Viridiplantae</taxon>
        <taxon>Streptophyta</taxon>
        <taxon>Embryophyta</taxon>
        <taxon>Tracheophyta</taxon>
        <taxon>Spermatophyta</taxon>
        <taxon>Magnoliopsida</taxon>
        <taxon>eudicotyledons</taxon>
        <taxon>Gunneridae</taxon>
        <taxon>Pentapetalae</taxon>
        <taxon>rosids</taxon>
        <taxon>fabids</taxon>
        <taxon>Fabales</taxon>
        <taxon>Fabaceae</taxon>
        <taxon>Papilionoideae</taxon>
        <taxon>50 kb inversion clade</taxon>
        <taxon>dalbergioids sensu lato</taxon>
        <taxon>Dalbergieae</taxon>
        <taxon>Pterocarpus clade</taxon>
        <taxon>Stylosanthes</taxon>
    </lineage>
</organism>
<comment type="caution">
    <text evidence="2">The sequence shown here is derived from an EMBL/GenBank/DDBJ whole genome shotgun (WGS) entry which is preliminary data.</text>
</comment>
<gene>
    <name evidence="2" type="ORF">PIB30_021725</name>
</gene>
<feature type="region of interest" description="Disordered" evidence="1">
    <location>
        <begin position="26"/>
        <end position="49"/>
    </location>
</feature>
<evidence type="ECO:0000313" key="3">
    <source>
        <dbReference type="Proteomes" id="UP001341840"/>
    </source>
</evidence>
<protein>
    <submittedName>
        <fullName evidence="2">Uncharacterized protein</fullName>
    </submittedName>
</protein>
<reference evidence="2 3" key="1">
    <citation type="journal article" date="2023" name="Plants (Basel)">
        <title>Bridging the Gap: Combining Genomics and Transcriptomics Approaches to Understand Stylosanthes scabra, an Orphan Legume from the Brazilian Caatinga.</title>
        <authorList>
            <person name="Ferreira-Neto J.R.C."/>
            <person name="da Silva M.D."/>
            <person name="Binneck E."/>
            <person name="de Melo N.F."/>
            <person name="da Silva R.H."/>
            <person name="de Melo A.L.T.M."/>
            <person name="Pandolfi V."/>
            <person name="Bustamante F.O."/>
            <person name="Brasileiro-Vidal A.C."/>
            <person name="Benko-Iseppon A.M."/>
        </authorList>
    </citation>
    <scope>NUCLEOTIDE SEQUENCE [LARGE SCALE GENOMIC DNA]</scope>
    <source>
        <tissue evidence="2">Leaves</tissue>
    </source>
</reference>